<dbReference type="InterPro" id="IPR002491">
    <property type="entry name" value="ABC_transptr_periplasmic_BD"/>
</dbReference>
<dbReference type="CDD" id="cd01148">
    <property type="entry name" value="TroA_a"/>
    <property type="match status" value="1"/>
</dbReference>
<dbReference type="AlphaFoldDB" id="A0A1G6UE17"/>
<feature type="domain" description="Fe/B12 periplasmic-binding" evidence="1">
    <location>
        <begin position="64"/>
        <end position="338"/>
    </location>
</feature>
<accession>A0A1G6UE17</accession>
<organism evidence="2 3">
    <name type="scientific">Paracidovorax valerianellae</name>
    <dbReference type="NCBI Taxonomy" id="187868"/>
    <lineage>
        <taxon>Bacteria</taxon>
        <taxon>Pseudomonadati</taxon>
        <taxon>Pseudomonadota</taxon>
        <taxon>Betaproteobacteria</taxon>
        <taxon>Burkholderiales</taxon>
        <taxon>Comamonadaceae</taxon>
        <taxon>Paracidovorax</taxon>
    </lineage>
</organism>
<dbReference type="RefSeq" id="WP_245711338.1">
    <property type="nucleotide sequence ID" value="NZ_FMZC01000006.1"/>
</dbReference>
<keyword evidence="3" id="KW-1185">Reference proteome</keyword>
<reference evidence="2 3" key="1">
    <citation type="submission" date="2016-10" db="EMBL/GenBank/DDBJ databases">
        <authorList>
            <person name="de Groot N.N."/>
        </authorList>
    </citation>
    <scope>NUCLEOTIDE SEQUENCE [LARGE SCALE GENOMIC DNA]</scope>
    <source>
        <strain evidence="2 3">DSM 16619</strain>
    </source>
</reference>
<protein>
    <submittedName>
        <fullName evidence="2">Iron complex transport system substrate-binding protein</fullName>
    </submittedName>
</protein>
<proteinExistence type="predicted"/>
<dbReference type="SUPFAM" id="SSF53807">
    <property type="entry name" value="Helical backbone' metal receptor"/>
    <property type="match status" value="1"/>
</dbReference>
<dbReference type="Pfam" id="PF01497">
    <property type="entry name" value="Peripla_BP_2"/>
    <property type="match status" value="1"/>
</dbReference>
<sequence>MNRLFLQRAVAGAINLVIGLALGAFIGAGTAMAQGAAAPAAPPGFPVTVPNCGDTLRIAAPPKRMVVHDLNMVEMAMALGLQPSMVGVTGITGWYKTDAAFLRRLGSIPELAPKYPTLETLVAAKPDLFFAGWYYGMQPGGDVTPATLARHGIQTLVLTESCAHALGDKPRATMDLLYGDLLRLGTVFGRRAEAERLVDQWRERVRAAARPELPVPPRVFVYDSGEDKPFTAGRAAMPTALIEAAGGRNVLGDVSMSWGNAAWETVAASNPQFIVLLDYQNGQGPEHLQQILQAHPAMRLTDAVRHRRFITLRYAELTPGPANIEAIEKLARALRQPP</sequence>
<dbReference type="PANTHER" id="PTHR30535:SF7">
    <property type="entry name" value="IRON(III) DICITRATE-BINDING PROTEIN"/>
    <property type="match status" value="1"/>
</dbReference>
<dbReference type="Gene3D" id="3.40.50.1980">
    <property type="entry name" value="Nitrogenase molybdenum iron protein domain"/>
    <property type="match status" value="2"/>
</dbReference>
<evidence type="ECO:0000313" key="2">
    <source>
        <dbReference type="EMBL" id="SDD39501.1"/>
    </source>
</evidence>
<evidence type="ECO:0000313" key="3">
    <source>
        <dbReference type="Proteomes" id="UP000198781"/>
    </source>
</evidence>
<dbReference type="STRING" id="187868.SAMN05192589_10658"/>
<dbReference type="EMBL" id="FMZC01000006">
    <property type="protein sequence ID" value="SDD39501.1"/>
    <property type="molecule type" value="Genomic_DNA"/>
</dbReference>
<dbReference type="Proteomes" id="UP000198781">
    <property type="component" value="Unassembled WGS sequence"/>
</dbReference>
<name>A0A1G6UE17_9BURK</name>
<dbReference type="PROSITE" id="PS50983">
    <property type="entry name" value="FE_B12_PBP"/>
    <property type="match status" value="1"/>
</dbReference>
<dbReference type="InterPro" id="IPR050902">
    <property type="entry name" value="ABC_Transporter_SBP"/>
</dbReference>
<dbReference type="PANTHER" id="PTHR30535">
    <property type="entry name" value="VITAMIN B12-BINDING PROTEIN"/>
    <property type="match status" value="1"/>
</dbReference>
<gene>
    <name evidence="2" type="ORF">SAMN05192589_10658</name>
</gene>
<evidence type="ECO:0000259" key="1">
    <source>
        <dbReference type="PROSITE" id="PS50983"/>
    </source>
</evidence>